<evidence type="ECO:0000256" key="1">
    <source>
        <dbReference type="ARBA" id="ARBA00003217"/>
    </source>
</evidence>
<dbReference type="Pfam" id="PF00768">
    <property type="entry name" value="Peptidase_S11"/>
    <property type="match status" value="1"/>
</dbReference>
<proteinExistence type="inferred from homology"/>
<dbReference type="InterPro" id="IPR012907">
    <property type="entry name" value="Peptidase_S11_C"/>
</dbReference>
<dbReference type="Gene3D" id="3.40.710.10">
    <property type="entry name" value="DD-peptidase/beta-lactamase superfamily"/>
    <property type="match status" value="1"/>
</dbReference>
<feature type="domain" description="Peptidase S11 D-Ala-D-Ala carboxypeptidase A C-terminal" evidence="16">
    <location>
        <begin position="258"/>
        <end position="348"/>
    </location>
</feature>
<evidence type="ECO:0000256" key="10">
    <source>
        <dbReference type="ARBA" id="ARBA00022984"/>
    </source>
</evidence>
<dbReference type="GO" id="GO:0071555">
    <property type="term" value="P:cell wall organization"/>
    <property type="evidence" value="ECO:0007669"/>
    <property type="project" value="UniProtKB-KW"/>
</dbReference>
<dbReference type="PANTHER" id="PTHR21581:SF33">
    <property type="entry name" value="D-ALANYL-D-ALANINE CARBOXYPEPTIDASE DACB"/>
    <property type="match status" value="1"/>
</dbReference>
<evidence type="ECO:0000313" key="18">
    <source>
        <dbReference type="Proteomes" id="UP001243623"/>
    </source>
</evidence>
<dbReference type="Pfam" id="PF07943">
    <property type="entry name" value="PBP5_C"/>
    <property type="match status" value="1"/>
</dbReference>
<feature type="active site" description="Proton acceptor" evidence="13">
    <location>
        <position position="52"/>
    </location>
</feature>
<keyword evidence="11" id="KW-0961">Cell wall biogenesis/degradation</keyword>
<evidence type="ECO:0000256" key="6">
    <source>
        <dbReference type="ARBA" id="ARBA00022670"/>
    </source>
</evidence>
<dbReference type="KEGG" id="sgbi:P3F81_06825"/>
<feature type="active site" evidence="13">
    <location>
        <position position="104"/>
    </location>
</feature>
<dbReference type="SMART" id="SM00936">
    <property type="entry name" value="PBP5_C"/>
    <property type="match status" value="1"/>
</dbReference>
<keyword evidence="7" id="KW-0732">Signal</keyword>
<dbReference type="GO" id="GO:0009252">
    <property type="term" value="P:peptidoglycan biosynthetic process"/>
    <property type="evidence" value="ECO:0007669"/>
    <property type="project" value="UniProtKB-KW"/>
</dbReference>
<protein>
    <recommendedName>
        <fullName evidence="4">serine-type D-Ala-D-Ala carboxypeptidase</fullName>
        <ecNumber evidence="4">3.4.16.4</ecNumber>
    </recommendedName>
</protein>
<comment type="catalytic activity">
    <reaction evidence="12">
        <text>Preferential cleavage: (Ac)2-L-Lys-D-Ala-|-D-Ala. Also transpeptidation of peptidyl-alanyl moieties that are N-acyl substituents of D-alanine.</text>
        <dbReference type="EC" id="3.4.16.4"/>
    </reaction>
</comment>
<reference evidence="17" key="1">
    <citation type="submission" date="2023-03" db="EMBL/GenBank/DDBJ databases">
        <title>Selenobaculum gbiensis gen. nov. sp. nov., a new bacterium isolated from the gut microbiota of IBD patient.</title>
        <authorList>
            <person name="Yeo S."/>
            <person name="Park H."/>
            <person name="Huh C.S."/>
        </authorList>
    </citation>
    <scope>NUCLEOTIDE SEQUENCE</scope>
    <source>
        <strain evidence="17">ICN-92133</strain>
    </source>
</reference>
<dbReference type="GO" id="GO:0008360">
    <property type="term" value="P:regulation of cell shape"/>
    <property type="evidence" value="ECO:0007669"/>
    <property type="project" value="UniProtKB-KW"/>
</dbReference>
<evidence type="ECO:0000256" key="13">
    <source>
        <dbReference type="PIRSR" id="PIRSR618044-1"/>
    </source>
</evidence>
<keyword evidence="6" id="KW-0645">Protease</keyword>
<dbReference type="InterPro" id="IPR012338">
    <property type="entry name" value="Beta-lactam/transpept-like"/>
</dbReference>
<evidence type="ECO:0000256" key="7">
    <source>
        <dbReference type="ARBA" id="ARBA00022729"/>
    </source>
</evidence>
<keyword evidence="5 17" id="KW-0121">Carboxypeptidase</keyword>
<evidence type="ECO:0000256" key="12">
    <source>
        <dbReference type="ARBA" id="ARBA00034000"/>
    </source>
</evidence>
<dbReference type="PRINTS" id="PR00725">
    <property type="entry name" value="DADACBPTASE1"/>
</dbReference>
<dbReference type="EMBL" id="CP120678">
    <property type="protein sequence ID" value="WIW69638.1"/>
    <property type="molecule type" value="Genomic_DNA"/>
</dbReference>
<evidence type="ECO:0000313" key="17">
    <source>
        <dbReference type="EMBL" id="WIW69638.1"/>
    </source>
</evidence>
<dbReference type="GO" id="GO:0006508">
    <property type="term" value="P:proteolysis"/>
    <property type="evidence" value="ECO:0007669"/>
    <property type="project" value="UniProtKB-KW"/>
</dbReference>
<sequence>MIFLINMGGTNCFASSEPALTAKSAIVMDATTGKVLYAKDAESRRYPASTTKMMTLIVALENGNLNDVIEASENASKTEGSSLWLEHGEKLTLRDLLYGVMLVSGNDATVAVAEHIAGSVDAYAKMMTKKAHEIGAVHTAFTNSSGLPDTNHYSTAHDLALIAAYGYRNPLFEEIVSTKTKIIPWATNDYGRELFNENRMLWLYEGGNGVKTGYTNAAGRCLVSAAKRDGIQLVAVVLDSEFMWNDSIALLDYGFQKIKAVKLYNANAVIKNVSVNYGVKSDVDVVAKNDIVVPMVDEDKKNFVTVIDLPEKIEAGFHEGTKLGTLKIMYNNKEVATTDLIAANGVDKKSFFQTVYRSLNKVFNLFMTKFF</sequence>
<evidence type="ECO:0000256" key="15">
    <source>
        <dbReference type="RuleBase" id="RU004016"/>
    </source>
</evidence>
<dbReference type="InterPro" id="IPR018044">
    <property type="entry name" value="Peptidase_S11"/>
</dbReference>
<keyword evidence="8" id="KW-0378">Hydrolase</keyword>
<evidence type="ECO:0000259" key="16">
    <source>
        <dbReference type="SMART" id="SM00936"/>
    </source>
</evidence>
<evidence type="ECO:0000256" key="2">
    <source>
        <dbReference type="ARBA" id="ARBA00004752"/>
    </source>
</evidence>
<comment type="function">
    <text evidence="1">Removes C-terminal D-alanyl residues from sugar-peptide cell wall precursors.</text>
</comment>
<feature type="active site" description="Acyl-ester intermediate" evidence="13">
    <location>
        <position position="49"/>
    </location>
</feature>
<dbReference type="SUPFAM" id="SSF69189">
    <property type="entry name" value="Penicillin-binding protein associated domain"/>
    <property type="match status" value="1"/>
</dbReference>
<dbReference type="EC" id="3.4.16.4" evidence="4"/>
<keyword evidence="18" id="KW-1185">Reference proteome</keyword>
<comment type="pathway">
    <text evidence="2">Cell wall biogenesis; peptidoglycan biosynthesis.</text>
</comment>
<organism evidence="17 18">
    <name type="scientific">Selenobaculum gibii</name>
    <dbReference type="NCBI Taxonomy" id="3054208"/>
    <lineage>
        <taxon>Bacteria</taxon>
        <taxon>Bacillati</taxon>
        <taxon>Bacillota</taxon>
        <taxon>Negativicutes</taxon>
        <taxon>Selenomonadales</taxon>
        <taxon>Selenomonadaceae</taxon>
        <taxon>Selenobaculum</taxon>
    </lineage>
</organism>
<dbReference type="InterPro" id="IPR001967">
    <property type="entry name" value="Peptidase_S11_N"/>
</dbReference>
<evidence type="ECO:0000256" key="11">
    <source>
        <dbReference type="ARBA" id="ARBA00023316"/>
    </source>
</evidence>
<dbReference type="InterPro" id="IPR015956">
    <property type="entry name" value="Peniciliin-bd_prot_C_sf"/>
</dbReference>
<evidence type="ECO:0000256" key="8">
    <source>
        <dbReference type="ARBA" id="ARBA00022801"/>
    </source>
</evidence>
<feature type="binding site" evidence="14">
    <location>
        <position position="211"/>
    </location>
    <ligand>
        <name>substrate</name>
    </ligand>
</feature>
<name>A0A9Y2AGQ9_9FIRM</name>
<keyword evidence="10" id="KW-0573">Peptidoglycan synthesis</keyword>
<evidence type="ECO:0000256" key="5">
    <source>
        <dbReference type="ARBA" id="ARBA00022645"/>
    </source>
</evidence>
<comment type="similarity">
    <text evidence="3 15">Belongs to the peptidase S11 family.</text>
</comment>
<evidence type="ECO:0000256" key="4">
    <source>
        <dbReference type="ARBA" id="ARBA00012448"/>
    </source>
</evidence>
<dbReference type="PANTHER" id="PTHR21581">
    <property type="entry name" value="D-ALANYL-D-ALANINE CARBOXYPEPTIDASE"/>
    <property type="match status" value="1"/>
</dbReference>
<keyword evidence="9" id="KW-0133">Cell shape</keyword>
<evidence type="ECO:0000256" key="3">
    <source>
        <dbReference type="ARBA" id="ARBA00007164"/>
    </source>
</evidence>
<evidence type="ECO:0000256" key="14">
    <source>
        <dbReference type="PIRSR" id="PIRSR618044-2"/>
    </source>
</evidence>
<dbReference type="Proteomes" id="UP001243623">
    <property type="component" value="Chromosome"/>
</dbReference>
<evidence type="ECO:0000256" key="9">
    <source>
        <dbReference type="ARBA" id="ARBA00022960"/>
    </source>
</evidence>
<dbReference type="InterPro" id="IPR037167">
    <property type="entry name" value="Peptidase_S11_C_sf"/>
</dbReference>
<dbReference type="RefSeq" id="WP_309320197.1">
    <property type="nucleotide sequence ID" value="NZ_CP120678.1"/>
</dbReference>
<dbReference type="Gene3D" id="2.60.410.10">
    <property type="entry name" value="D-Ala-D-Ala carboxypeptidase, C-terminal domain"/>
    <property type="match status" value="1"/>
</dbReference>
<gene>
    <name evidence="17" type="ORF">P3F81_06825</name>
</gene>
<dbReference type="SUPFAM" id="SSF56601">
    <property type="entry name" value="beta-lactamase/transpeptidase-like"/>
    <property type="match status" value="1"/>
</dbReference>
<dbReference type="GO" id="GO:0009002">
    <property type="term" value="F:serine-type D-Ala-D-Ala carboxypeptidase activity"/>
    <property type="evidence" value="ECO:0007669"/>
    <property type="project" value="UniProtKB-EC"/>
</dbReference>
<dbReference type="AlphaFoldDB" id="A0A9Y2AGQ9"/>
<accession>A0A9Y2AGQ9</accession>